<feature type="compositionally biased region" description="Polar residues" evidence="5">
    <location>
        <begin position="357"/>
        <end position="373"/>
    </location>
</feature>
<dbReference type="OrthoDB" id="6371181at2759"/>
<keyword evidence="4" id="KW-0539">Nucleus</keyword>
<name>A0A210PZW2_MIZYE</name>
<evidence type="ECO:0000256" key="1">
    <source>
        <dbReference type="ARBA" id="ARBA00004123"/>
    </source>
</evidence>
<evidence type="ECO:0000256" key="2">
    <source>
        <dbReference type="ARBA" id="ARBA00023015"/>
    </source>
</evidence>
<dbReference type="AlphaFoldDB" id="A0A210PZW2"/>
<evidence type="ECO:0000313" key="8">
    <source>
        <dbReference type="Proteomes" id="UP000242188"/>
    </source>
</evidence>
<feature type="compositionally biased region" description="Basic residues" evidence="5">
    <location>
        <begin position="347"/>
        <end position="356"/>
    </location>
</feature>
<gene>
    <name evidence="7" type="ORF">KP79_PYT11053</name>
</gene>
<protein>
    <submittedName>
        <fullName evidence="7">Hairy/enhancer-of-split related with YRPW motif protein</fullName>
    </submittedName>
</protein>
<evidence type="ECO:0000313" key="7">
    <source>
        <dbReference type="EMBL" id="OWF42018.1"/>
    </source>
</evidence>
<proteinExistence type="predicted"/>
<evidence type="ECO:0000256" key="4">
    <source>
        <dbReference type="ARBA" id="ARBA00023242"/>
    </source>
</evidence>
<evidence type="ECO:0000256" key="3">
    <source>
        <dbReference type="ARBA" id="ARBA00023163"/>
    </source>
</evidence>
<dbReference type="InterPro" id="IPR011598">
    <property type="entry name" value="bHLH_dom"/>
</dbReference>
<dbReference type="SUPFAM" id="SSF47459">
    <property type="entry name" value="HLH, helix-loop-helix DNA-binding domain"/>
    <property type="match status" value="1"/>
</dbReference>
<keyword evidence="2" id="KW-0805">Transcription regulation</keyword>
<dbReference type="CDD" id="cd11440">
    <property type="entry name" value="bHLH-O_Cwo_like"/>
    <property type="match status" value="1"/>
</dbReference>
<feature type="region of interest" description="Disordered" evidence="5">
    <location>
        <begin position="320"/>
        <end position="375"/>
    </location>
</feature>
<dbReference type="FunFam" id="4.10.280.10:FF:000079">
    <property type="entry name" value="CLUMA_CG001539, isoform A"/>
    <property type="match status" value="1"/>
</dbReference>
<dbReference type="Gene3D" id="4.10.280.10">
    <property type="entry name" value="Helix-loop-helix DNA-binding domain"/>
    <property type="match status" value="1"/>
</dbReference>
<dbReference type="EMBL" id="NEDP02005326">
    <property type="protein sequence ID" value="OWF42018.1"/>
    <property type="molecule type" value="Genomic_DNA"/>
</dbReference>
<reference evidence="7 8" key="1">
    <citation type="journal article" date="2017" name="Nat. Ecol. Evol.">
        <title>Scallop genome provides insights into evolution of bilaterian karyotype and development.</title>
        <authorList>
            <person name="Wang S."/>
            <person name="Zhang J."/>
            <person name="Jiao W."/>
            <person name="Li J."/>
            <person name="Xun X."/>
            <person name="Sun Y."/>
            <person name="Guo X."/>
            <person name="Huan P."/>
            <person name="Dong B."/>
            <person name="Zhang L."/>
            <person name="Hu X."/>
            <person name="Sun X."/>
            <person name="Wang J."/>
            <person name="Zhao C."/>
            <person name="Wang Y."/>
            <person name="Wang D."/>
            <person name="Huang X."/>
            <person name="Wang R."/>
            <person name="Lv J."/>
            <person name="Li Y."/>
            <person name="Zhang Z."/>
            <person name="Liu B."/>
            <person name="Lu W."/>
            <person name="Hui Y."/>
            <person name="Liang J."/>
            <person name="Zhou Z."/>
            <person name="Hou R."/>
            <person name="Li X."/>
            <person name="Liu Y."/>
            <person name="Li H."/>
            <person name="Ning X."/>
            <person name="Lin Y."/>
            <person name="Zhao L."/>
            <person name="Xing Q."/>
            <person name="Dou J."/>
            <person name="Li Y."/>
            <person name="Mao J."/>
            <person name="Guo H."/>
            <person name="Dou H."/>
            <person name="Li T."/>
            <person name="Mu C."/>
            <person name="Jiang W."/>
            <person name="Fu Q."/>
            <person name="Fu X."/>
            <person name="Miao Y."/>
            <person name="Liu J."/>
            <person name="Yu Q."/>
            <person name="Li R."/>
            <person name="Liao H."/>
            <person name="Li X."/>
            <person name="Kong Y."/>
            <person name="Jiang Z."/>
            <person name="Chourrout D."/>
            <person name="Li R."/>
            <person name="Bao Z."/>
        </authorList>
    </citation>
    <scope>NUCLEOTIDE SEQUENCE [LARGE SCALE GENOMIC DNA]</scope>
    <source>
        <strain evidence="7 8">PY_sf001</strain>
    </source>
</reference>
<dbReference type="InterPro" id="IPR036638">
    <property type="entry name" value="HLH_DNA-bd_sf"/>
</dbReference>
<comment type="caution">
    <text evidence="7">The sequence shown here is derived from an EMBL/GenBank/DDBJ whole genome shotgun (WGS) entry which is preliminary data.</text>
</comment>
<dbReference type="Proteomes" id="UP000242188">
    <property type="component" value="Unassembled WGS sequence"/>
</dbReference>
<dbReference type="GO" id="GO:0046983">
    <property type="term" value="F:protein dimerization activity"/>
    <property type="evidence" value="ECO:0007669"/>
    <property type="project" value="InterPro"/>
</dbReference>
<dbReference type="Gene3D" id="6.10.250.980">
    <property type="match status" value="1"/>
</dbReference>
<evidence type="ECO:0000259" key="6">
    <source>
        <dbReference type="PROSITE" id="PS50888"/>
    </source>
</evidence>
<dbReference type="SMART" id="SM00353">
    <property type="entry name" value="HLH"/>
    <property type="match status" value="1"/>
</dbReference>
<comment type="subcellular location">
    <subcellularLocation>
        <location evidence="1">Nucleus</location>
    </subcellularLocation>
</comment>
<dbReference type="SUPFAM" id="SSF158457">
    <property type="entry name" value="Orange domain-like"/>
    <property type="match status" value="1"/>
</dbReference>
<organism evidence="7 8">
    <name type="scientific">Mizuhopecten yessoensis</name>
    <name type="common">Japanese scallop</name>
    <name type="synonym">Patinopecten yessoensis</name>
    <dbReference type="NCBI Taxonomy" id="6573"/>
    <lineage>
        <taxon>Eukaryota</taxon>
        <taxon>Metazoa</taxon>
        <taxon>Spiralia</taxon>
        <taxon>Lophotrochozoa</taxon>
        <taxon>Mollusca</taxon>
        <taxon>Bivalvia</taxon>
        <taxon>Autobranchia</taxon>
        <taxon>Pteriomorphia</taxon>
        <taxon>Pectinida</taxon>
        <taxon>Pectinoidea</taxon>
        <taxon>Pectinidae</taxon>
        <taxon>Mizuhopecten</taxon>
    </lineage>
</organism>
<dbReference type="STRING" id="6573.A0A210PZW2"/>
<dbReference type="PANTHER" id="PTHR10985">
    <property type="entry name" value="BASIC HELIX-LOOP-HELIX TRANSCRIPTION FACTOR, HES-RELATED"/>
    <property type="match status" value="1"/>
</dbReference>
<dbReference type="GO" id="GO:0005634">
    <property type="term" value="C:nucleus"/>
    <property type="evidence" value="ECO:0007669"/>
    <property type="project" value="UniProtKB-SubCell"/>
</dbReference>
<sequence>MDIDFEDELLCKRIKLDTADRHLNFSISPDECEMLSVKKPKIPRDPMSHRIIEKRRRDRMNNCLSDLSQLIPSNYLKQGQGRIEKTEIIEMATRHITHLQNLNKLFGENEDRISNDKKLCCKGKFYLGFKDCQDEIMRFCVEQEGWDANDPLCCKIMSHLNQTSSKFISSASGKGSTSCSVDDVNITDECSNQSLSPPDTGPYLMAESSKYPETSDKIKSLIKHENSVEGSWSDYDQCDKSLRSLLKPTDCSSGTSGEACAAYMALKAYEDSTAYPNRQEDASYAGSDFSSVSKIRTGADSDQSGSNVYKFKHNITKRFSQDEKYHHPTVTSATSSRSWQSDDSSKPGRKVSRHGSRSPSSDDTNYPASSHSSYGADRICKKGLKKSETSNTPLPAFVLHPKGTHYIPLSIHPSHIQNIFPKESSRDSSGSNFPAYHPISIPVNFSGPCVSIKNLQPPCSADIAETIEKNADRNSYTVL</sequence>
<accession>A0A210PZW2</accession>
<dbReference type="InterPro" id="IPR050370">
    <property type="entry name" value="HES_HEY"/>
</dbReference>
<keyword evidence="3" id="KW-0804">Transcription</keyword>
<dbReference type="PROSITE" id="PS50888">
    <property type="entry name" value="BHLH"/>
    <property type="match status" value="1"/>
</dbReference>
<feature type="domain" description="BHLH" evidence="6">
    <location>
        <begin position="44"/>
        <end position="99"/>
    </location>
</feature>
<feature type="compositionally biased region" description="Low complexity" evidence="5">
    <location>
        <begin position="331"/>
        <end position="342"/>
    </location>
</feature>
<dbReference type="Pfam" id="PF00010">
    <property type="entry name" value="HLH"/>
    <property type="match status" value="1"/>
</dbReference>
<keyword evidence="8" id="KW-1185">Reference proteome</keyword>
<evidence type="ECO:0000256" key="5">
    <source>
        <dbReference type="SAM" id="MobiDB-lite"/>
    </source>
</evidence>